<dbReference type="GO" id="GO:0140359">
    <property type="term" value="F:ABC-type transporter activity"/>
    <property type="evidence" value="ECO:0007669"/>
    <property type="project" value="InterPro"/>
</dbReference>
<evidence type="ECO:0000313" key="3">
    <source>
        <dbReference type="Proteomes" id="UP000199387"/>
    </source>
</evidence>
<reference evidence="2 3" key="1">
    <citation type="submission" date="2016-10" db="EMBL/GenBank/DDBJ databases">
        <authorList>
            <person name="de Groot N.N."/>
        </authorList>
    </citation>
    <scope>NUCLEOTIDE SEQUENCE [LARGE SCALE GENOMIC DNA]</scope>
    <source>
        <strain evidence="2 3">DSM 45514</strain>
    </source>
</reference>
<evidence type="ECO:0000313" key="2">
    <source>
        <dbReference type="EMBL" id="SDC91568.1"/>
    </source>
</evidence>
<sequence length="316" mass="35380">MVNMVRLMQNEHLKTYRRPGTWVMIGILLLVSIAFGFLYQMEHEGAAGDWRAGLEKQNRQDEKTLQNENLNQMTRANVEERYQINQYRLDHNMPPAAGNLWGMMSETAALMSLVTLFTIIVSATSVAGEFSQGTIKLLLIRPASRAKILLAKYLSSFGLALTLLVLAFTFSFITGLILFGNEGWETPHLYVQGGQVHEQSMLLHVIGLYGLKGVDLLMMTTFAFMISVVFRSSALAIGLALFLMFTGSNVVMMLAALGYDWVKYILFANTDLSPYFSGRPLVEGMTLSFSVTVLAVYFLLFNAISWLVFHKRDVAA</sequence>
<dbReference type="PANTHER" id="PTHR37305:SF1">
    <property type="entry name" value="MEMBRANE PROTEIN"/>
    <property type="match status" value="1"/>
</dbReference>
<dbReference type="GO" id="GO:0005886">
    <property type="term" value="C:plasma membrane"/>
    <property type="evidence" value="ECO:0007669"/>
    <property type="project" value="UniProtKB-SubCell"/>
</dbReference>
<evidence type="ECO:0000256" key="1">
    <source>
        <dbReference type="SAM" id="Phobius"/>
    </source>
</evidence>
<feature type="transmembrane region" description="Helical" evidence="1">
    <location>
        <begin position="287"/>
        <end position="309"/>
    </location>
</feature>
<dbReference type="Pfam" id="PF12679">
    <property type="entry name" value="ABC2_membrane_2"/>
    <property type="match status" value="1"/>
</dbReference>
<feature type="transmembrane region" description="Helical" evidence="1">
    <location>
        <begin position="108"/>
        <end position="128"/>
    </location>
</feature>
<feature type="transmembrane region" description="Helical" evidence="1">
    <location>
        <begin position="21"/>
        <end position="41"/>
    </location>
</feature>
<dbReference type="Proteomes" id="UP000199387">
    <property type="component" value="Unassembled WGS sequence"/>
</dbReference>
<keyword evidence="3" id="KW-1185">Reference proteome</keyword>
<dbReference type="AlphaFoldDB" id="A0A1G6QGW7"/>
<feature type="transmembrane region" description="Helical" evidence="1">
    <location>
        <begin position="149"/>
        <end position="179"/>
    </location>
</feature>
<keyword evidence="1" id="KW-1133">Transmembrane helix</keyword>
<name>A0A1G6QGW7_9BACL</name>
<keyword evidence="1" id="KW-0472">Membrane</keyword>
<proteinExistence type="predicted"/>
<protein>
    <submittedName>
        <fullName evidence="2">ABC-2 type transport system permease protein</fullName>
    </submittedName>
</protein>
<accession>A0A1G6QGW7</accession>
<dbReference type="STRING" id="1236220.SAMN04488112_12165"/>
<gene>
    <name evidence="2" type="ORF">SAMN04488112_12165</name>
</gene>
<dbReference type="PANTHER" id="PTHR37305">
    <property type="entry name" value="INTEGRAL MEMBRANE PROTEIN-RELATED"/>
    <property type="match status" value="1"/>
</dbReference>
<feature type="transmembrane region" description="Helical" evidence="1">
    <location>
        <begin position="216"/>
        <end position="243"/>
    </location>
</feature>
<dbReference type="OrthoDB" id="8613028at2"/>
<keyword evidence="1" id="KW-0812">Transmembrane</keyword>
<organism evidence="2 3">
    <name type="scientific">Melghirimyces thermohalophilus</name>
    <dbReference type="NCBI Taxonomy" id="1236220"/>
    <lineage>
        <taxon>Bacteria</taxon>
        <taxon>Bacillati</taxon>
        <taxon>Bacillota</taxon>
        <taxon>Bacilli</taxon>
        <taxon>Bacillales</taxon>
        <taxon>Thermoactinomycetaceae</taxon>
        <taxon>Melghirimyces</taxon>
    </lineage>
</organism>
<dbReference type="EMBL" id="FMZA01000021">
    <property type="protein sequence ID" value="SDC91568.1"/>
    <property type="molecule type" value="Genomic_DNA"/>
</dbReference>